<name>A0A9P0LV25_ACAOB</name>
<dbReference type="EMBL" id="CAKOFQ010007409">
    <property type="protein sequence ID" value="CAH2000477.1"/>
    <property type="molecule type" value="Genomic_DNA"/>
</dbReference>
<keyword evidence="2" id="KW-1185">Reference proteome</keyword>
<comment type="caution">
    <text evidence="1">The sequence shown here is derived from an EMBL/GenBank/DDBJ whole genome shotgun (WGS) entry which is preliminary data.</text>
</comment>
<dbReference type="Proteomes" id="UP001152888">
    <property type="component" value="Unassembled WGS sequence"/>
</dbReference>
<accession>A0A9P0LV25</accession>
<dbReference type="AlphaFoldDB" id="A0A9P0LV25"/>
<gene>
    <name evidence="1" type="ORF">ACAOBT_LOCUS25586</name>
</gene>
<reference evidence="1" key="1">
    <citation type="submission" date="2022-03" db="EMBL/GenBank/DDBJ databases">
        <authorList>
            <person name="Sayadi A."/>
        </authorList>
    </citation>
    <scope>NUCLEOTIDE SEQUENCE</scope>
</reference>
<sequence length="37" mass="4151">MLSLNWRGIAEDLKLRLIISQTICCNSMLSSGARNIE</sequence>
<evidence type="ECO:0000313" key="1">
    <source>
        <dbReference type="EMBL" id="CAH2000477.1"/>
    </source>
</evidence>
<evidence type="ECO:0000313" key="2">
    <source>
        <dbReference type="Proteomes" id="UP001152888"/>
    </source>
</evidence>
<proteinExistence type="predicted"/>
<protein>
    <submittedName>
        <fullName evidence="1">Uncharacterized protein</fullName>
    </submittedName>
</protein>
<organism evidence="1 2">
    <name type="scientific">Acanthoscelides obtectus</name>
    <name type="common">Bean weevil</name>
    <name type="synonym">Bruchus obtectus</name>
    <dbReference type="NCBI Taxonomy" id="200917"/>
    <lineage>
        <taxon>Eukaryota</taxon>
        <taxon>Metazoa</taxon>
        <taxon>Ecdysozoa</taxon>
        <taxon>Arthropoda</taxon>
        <taxon>Hexapoda</taxon>
        <taxon>Insecta</taxon>
        <taxon>Pterygota</taxon>
        <taxon>Neoptera</taxon>
        <taxon>Endopterygota</taxon>
        <taxon>Coleoptera</taxon>
        <taxon>Polyphaga</taxon>
        <taxon>Cucujiformia</taxon>
        <taxon>Chrysomeloidea</taxon>
        <taxon>Chrysomelidae</taxon>
        <taxon>Bruchinae</taxon>
        <taxon>Bruchini</taxon>
        <taxon>Acanthoscelides</taxon>
    </lineage>
</organism>